<keyword evidence="2" id="KW-1185">Reference proteome</keyword>
<reference evidence="1" key="1">
    <citation type="submission" date="2017-08" db="EMBL/GenBank/DDBJ databases">
        <authorList>
            <person name="Polle J.E."/>
            <person name="Barry K."/>
            <person name="Cushman J."/>
            <person name="Schmutz J."/>
            <person name="Tran D."/>
            <person name="Hathwaick L.T."/>
            <person name="Yim W.C."/>
            <person name="Jenkins J."/>
            <person name="Mckie-Krisberg Z.M."/>
            <person name="Prochnik S."/>
            <person name="Lindquist E."/>
            <person name="Dockter R.B."/>
            <person name="Adam C."/>
            <person name="Molina H."/>
            <person name="Bunkerborg J."/>
            <person name="Jin E."/>
            <person name="Buchheim M."/>
            <person name="Magnuson J."/>
        </authorList>
    </citation>
    <scope>NUCLEOTIDE SEQUENCE</scope>
    <source>
        <strain evidence="1">CCAP 19/18</strain>
    </source>
</reference>
<name>A0ABQ7GVZ5_DUNSA</name>
<gene>
    <name evidence="1" type="ORF">DUNSADRAFT_2279</name>
</gene>
<comment type="caution">
    <text evidence="1">The sequence shown here is derived from an EMBL/GenBank/DDBJ whole genome shotgun (WGS) entry which is preliminary data.</text>
</comment>
<proteinExistence type="predicted"/>
<sequence>MPLNLIDYESSAELCRDTGAGCHEEMRGSYSRVLVIHADGRIDTLDPSSGFKLTNSYSFAEVPRCPSKNLCLLCYVFFHAHLENVRSVHHSARWLSPRLHTGENEKQFAVVKNS</sequence>
<organism evidence="1 2">
    <name type="scientific">Dunaliella salina</name>
    <name type="common">Green alga</name>
    <name type="synonym">Protococcus salinus</name>
    <dbReference type="NCBI Taxonomy" id="3046"/>
    <lineage>
        <taxon>Eukaryota</taxon>
        <taxon>Viridiplantae</taxon>
        <taxon>Chlorophyta</taxon>
        <taxon>core chlorophytes</taxon>
        <taxon>Chlorophyceae</taxon>
        <taxon>CS clade</taxon>
        <taxon>Chlamydomonadales</taxon>
        <taxon>Dunaliellaceae</taxon>
        <taxon>Dunaliella</taxon>
    </lineage>
</organism>
<dbReference type="EMBL" id="MU069567">
    <property type="protein sequence ID" value="KAF5838735.1"/>
    <property type="molecule type" value="Genomic_DNA"/>
</dbReference>
<protein>
    <submittedName>
        <fullName evidence="1">Uncharacterized protein</fullName>
    </submittedName>
</protein>
<evidence type="ECO:0000313" key="1">
    <source>
        <dbReference type="EMBL" id="KAF5838735.1"/>
    </source>
</evidence>
<evidence type="ECO:0000313" key="2">
    <source>
        <dbReference type="Proteomes" id="UP000815325"/>
    </source>
</evidence>
<dbReference type="Proteomes" id="UP000815325">
    <property type="component" value="Unassembled WGS sequence"/>
</dbReference>
<accession>A0ABQ7GVZ5</accession>